<evidence type="ECO:0000313" key="5">
    <source>
        <dbReference type="Proteomes" id="UP000316621"/>
    </source>
</evidence>
<dbReference type="Pfam" id="PF03630">
    <property type="entry name" value="Fumble"/>
    <property type="match status" value="2"/>
</dbReference>
<protein>
    <submittedName>
        <fullName evidence="4">Uncharacterized protein</fullName>
    </submittedName>
</protein>
<proteinExistence type="predicted"/>
<keyword evidence="3" id="KW-0173">Coenzyme A biosynthesis</keyword>
<evidence type="ECO:0000313" key="4">
    <source>
        <dbReference type="EMBL" id="RZC53308.1"/>
    </source>
</evidence>
<dbReference type="AlphaFoldDB" id="A0A4Y7J0M7"/>
<dbReference type="Proteomes" id="UP000316621">
    <property type="component" value="Chromosome 3"/>
</dbReference>
<evidence type="ECO:0000256" key="3">
    <source>
        <dbReference type="ARBA" id="ARBA00022993"/>
    </source>
</evidence>
<evidence type="ECO:0000256" key="1">
    <source>
        <dbReference type="ARBA" id="ARBA00022741"/>
    </source>
</evidence>
<dbReference type="Gene3D" id="3.30.420.510">
    <property type="match status" value="1"/>
</dbReference>
<dbReference type="EMBL" id="CM010717">
    <property type="protein sequence ID" value="RZC53308.1"/>
    <property type="molecule type" value="Genomic_DNA"/>
</dbReference>
<dbReference type="InterPro" id="IPR004567">
    <property type="entry name" value="Type_II_PanK"/>
</dbReference>
<keyword evidence="5" id="KW-1185">Reference proteome</keyword>
<name>A0A4Y7J0M7_PAPSO</name>
<dbReference type="Gramene" id="RZC53308">
    <property type="protein sequence ID" value="RZC53308"/>
    <property type="gene ID" value="C5167_012157"/>
</dbReference>
<keyword evidence="2" id="KW-0067">ATP-binding</keyword>
<dbReference type="SUPFAM" id="SSF53067">
    <property type="entry name" value="Actin-like ATPase domain"/>
    <property type="match status" value="1"/>
</dbReference>
<dbReference type="FunFam" id="3.30.420.510:FF:000003">
    <property type="entry name" value="Pantothenate kinase 2"/>
    <property type="match status" value="1"/>
</dbReference>
<dbReference type="GO" id="GO:0004594">
    <property type="term" value="F:pantothenate kinase activity"/>
    <property type="evidence" value="ECO:0007669"/>
    <property type="project" value="TreeGrafter"/>
</dbReference>
<dbReference type="GO" id="GO:0005634">
    <property type="term" value="C:nucleus"/>
    <property type="evidence" value="ECO:0007669"/>
    <property type="project" value="TreeGrafter"/>
</dbReference>
<dbReference type="InterPro" id="IPR043129">
    <property type="entry name" value="ATPase_NBD"/>
</dbReference>
<evidence type="ECO:0000256" key="2">
    <source>
        <dbReference type="ARBA" id="ARBA00022840"/>
    </source>
</evidence>
<dbReference type="PANTHER" id="PTHR12280:SF20">
    <property type="entry name" value="4'-PHOSPHOPANTETHEINE PHOSPHATASE"/>
    <property type="match status" value="1"/>
</dbReference>
<keyword evidence="1" id="KW-0547">Nucleotide-binding</keyword>
<accession>A0A4Y7J0M7</accession>
<sequence length="183" mass="20523">MVNSDQNGLFLRHGDPLVDDKQKRSLKEGLEVSNGSNRSYPVKGGCLHILKFDTRKINECLDFIDSNQLHGGGNYWRSFSEDASKNNAVIKATGGGAYMYTNLFKERLGVNLDKEDEMDSLVAGANFLLKIAYLNAKIYGLKRIFFGGYFIRGHACIMDTISYAIDFRSNGEEKLCFCGMTDF</sequence>
<organism evidence="4 5">
    <name type="scientific">Papaver somniferum</name>
    <name type="common">Opium poppy</name>
    <dbReference type="NCBI Taxonomy" id="3469"/>
    <lineage>
        <taxon>Eukaryota</taxon>
        <taxon>Viridiplantae</taxon>
        <taxon>Streptophyta</taxon>
        <taxon>Embryophyta</taxon>
        <taxon>Tracheophyta</taxon>
        <taxon>Spermatophyta</taxon>
        <taxon>Magnoliopsida</taxon>
        <taxon>Ranunculales</taxon>
        <taxon>Papaveraceae</taxon>
        <taxon>Papaveroideae</taxon>
        <taxon>Papaver</taxon>
    </lineage>
</organism>
<dbReference type="GO" id="GO:0015937">
    <property type="term" value="P:coenzyme A biosynthetic process"/>
    <property type="evidence" value="ECO:0007669"/>
    <property type="project" value="UniProtKB-KW"/>
</dbReference>
<dbReference type="PANTHER" id="PTHR12280">
    <property type="entry name" value="PANTOTHENATE KINASE"/>
    <property type="match status" value="1"/>
</dbReference>
<reference evidence="4 5" key="1">
    <citation type="journal article" date="2018" name="Science">
        <title>The opium poppy genome and morphinan production.</title>
        <authorList>
            <person name="Guo L."/>
            <person name="Winzer T."/>
            <person name="Yang X."/>
            <person name="Li Y."/>
            <person name="Ning Z."/>
            <person name="He Z."/>
            <person name="Teodor R."/>
            <person name="Lu Y."/>
            <person name="Bowser T.A."/>
            <person name="Graham I.A."/>
            <person name="Ye K."/>
        </authorList>
    </citation>
    <scope>NUCLEOTIDE SEQUENCE [LARGE SCALE GENOMIC DNA]</scope>
    <source>
        <strain evidence="5">cv. HN1</strain>
        <tissue evidence="4">Leaves</tissue>
    </source>
</reference>
<dbReference type="GO" id="GO:0005524">
    <property type="term" value="F:ATP binding"/>
    <property type="evidence" value="ECO:0007669"/>
    <property type="project" value="UniProtKB-KW"/>
</dbReference>
<dbReference type="STRING" id="3469.A0A4Y7J0M7"/>
<dbReference type="GO" id="GO:0005829">
    <property type="term" value="C:cytosol"/>
    <property type="evidence" value="ECO:0007669"/>
    <property type="project" value="TreeGrafter"/>
</dbReference>
<gene>
    <name evidence="4" type="ORF">C5167_012157</name>
</gene>